<proteinExistence type="predicted"/>
<sequence>MTVPSIHGVAASERDEQVPDSGNSTPCPLWKTSRPDHLKPDASLSLYSKASRSSSGCCAAAAFRGTTGTSIAAWAPTAWHCWTQGCRRQATRKKKTLDDDRVIDALSAACRFPPSLRHPLPFALPPSPLRPATRKQPAADLQDNVGGRQLTAQPTGDRERYCIAWRQQEQARASPAKPYLAYITDRSCVHPDIPPDDMENRIRLEAQFRQRQRQFNLDDAKATRPPSTPYSVPQPDMSTLLDYVGPRCAKGGTEA</sequence>
<feature type="region of interest" description="Disordered" evidence="1">
    <location>
        <begin position="1"/>
        <end position="34"/>
    </location>
</feature>
<organism evidence="2 3">
    <name type="scientific">Colletotrichum sojae</name>
    <dbReference type="NCBI Taxonomy" id="2175907"/>
    <lineage>
        <taxon>Eukaryota</taxon>
        <taxon>Fungi</taxon>
        <taxon>Dikarya</taxon>
        <taxon>Ascomycota</taxon>
        <taxon>Pezizomycotina</taxon>
        <taxon>Sordariomycetes</taxon>
        <taxon>Hypocreomycetidae</taxon>
        <taxon>Glomerellales</taxon>
        <taxon>Glomerellaceae</taxon>
        <taxon>Colletotrichum</taxon>
        <taxon>Colletotrichum orchidearum species complex</taxon>
    </lineage>
</organism>
<name>A0A8H6JJP3_9PEZI</name>
<dbReference type="Proteomes" id="UP000652219">
    <property type="component" value="Unassembled WGS sequence"/>
</dbReference>
<dbReference type="EMBL" id="WIGN01000049">
    <property type="protein sequence ID" value="KAF6813840.1"/>
    <property type="molecule type" value="Genomic_DNA"/>
</dbReference>
<evidence type="ECO:0000313" key="2">
    <source>
        <dbReference type="EMBL" id="KAF6813840.1"/>
    </source>
</evidence>
<gene>
    <name evidence="2" type="ORF">CSOJ01_04405</name>
</gene>
<accession>A0A8H6JJP3</accession>
<feature type="region of interest" description="Disordered" evidence="1">
    <location>
        <begin position="214"/>
        <end position="255"/>
    </location>
</feature>
<reference evidence="2 3" key="1">
    <citation type="journal article" date="2020" name="Phytopathology">
        <title>Genome Sequence Resources of Colletotrichum truncatum, C. plurivorum, C. musicola, and C. sojae: Four Species Pathogenic to Soybean (Glycine max).</title>
        <authorList>
            <person name="Rogerio F."/>
            <person name="Boufleur T.R."/>
            <person name="Ciampi-Guillardi M."/>
            <person name="Sukno S.A."/>
            <person name="Thon M.R."/>
            <person name="Massola Junior N.S."/>
            <person name="Baroncelli R."/>
        </authorList>
    </citation>
    <scope>NUCLEOTIDE SEQUENCE [LARGE SCALE GENOMIC DNA]</scope>
    <source>
        <strain evidence="2 3">LFN0009</strain>
    </source>
</reference>
<evidence type="ECO:0000313" key="3">
    <source>
        <dbReference type="Proteomes" id="UP000652219"/>
    </source>
</evidence>
<comment type="caution">
    <text evidence="2">The sequence shown here is derived from an EMBL/GenBank/DDBJ whole genome shotgun (WGS) entry which is preliminary data.</text>
</comment>
<keyword evidence="3" id="KW-1185">Reference proteome</keyword>
<protein>
    <submittedName>
        <fullName evidence="2">Uncharacterized protein</fullName>
    </submittedName>
</protein>
<dbReference type="AlphaFoldDB" id="A0A8H6JJP3"/>
<evidence type="ECO:0000256" key="1">
    <source>
        <dbReference type="SAM" id="MobiDB-lite"/>
    </source>
</evidence>